<dbReference type="EMBL" id="JABSNP010000008">
    <property type="protein sequence ID" value="NRT19231.1"/>
    <property type="molecule type" value="Genomic_DNA"/>
</dbReference>
<dbReference type="Gene3D" id="3.40.50.150">
    <property type="entry name" value="Vaccinia Virus protein VP39"/>
    <property type="match status" value="1"/>
</dbReference>
<evidence type="ECO:0000313" key="5">
    <source>
        <dbReference type="EMBL" id="NRT19231.1"/>
    </source>
</evidence>
<dbReference type="PANTHER" id="PTHR43464:SF19">
    <property type="entry name" value="UBIQUINONE BIOSYNTHESIS O-METHYLTRANSFERASE, MITOCHONDRIAL"/>
    <property type="match status" value="1"/>
</dbReference>
<dbReference type="PANTHER" id="PTHR43464">
    <property type="entry name" value="METHYLTRANSFERASE"/>
    <property type="match status" value="1"/>
</dbReference>
<dbReference type="Pfam" id="PF13649">
    <property type="entry name" value="Methyltransf_25"/>
    <property type="match status" value="1"/>
</dbReference>
<protein>
    <submittedName>
        <fullName evidence="5">SAM-dependent methyltransferase</fullName>
    </submittedName>
</protein>
<feature type="domain" description="Methyltransferase" evidence="4">
    <location>
        <begin position="42"/>
        <end position="137"/>
    </location>
</feature>
<evidence type="ECO:0000256" key="3">
    <source>
        <dbReference type="ARBA" id="ARBA00022691"/>
    </source>
</evidence>
<dbReference type="CDD" id="cd02440">
    <property type="entry name" value="AdoMet_MTases"/>
    <property type="match status" value="1"/>
</dbReference>
<accession>A0ABX2FPX9</accession>
<dbReference type="GO" id="GO:0032259">
    <property type="term" value="P:methylation"/>
    <property type="evidence" value="ECO:0007669"/>
    <property type="project" value="UniProtKB-KW"/>
</dbReference>
<dbReference type="RefSeq" id="WP_173809965.1">
    <property type="nucleotide sequence ID" value="NZ_JABSNP010000008.1"/>
</dbReference>
<name>A0ABX2FPX9_9BACT</name>
<dbReference type="SUPFAM" id="SSF53335">
    <property type="entry name" value="S-adenosyl-L-methionine-dependent methyltransferases"/>
    <property type="match status" value="1"/>
</dbReference>
<reference evidence="5 6" key="1">
    <citation type="submission" date="2020-05" db="EMBL/GenBank/DDBJ databases">
        <title>Genomic Encyclopedia of Type Strains, Phase IV (KMG-V): Genome sequencing to study the core and pangenomes of soil and plant-associated prokaryotes.</title>
        <authorList>
            <person name="Whitman W."/>
        </authorList>
    </citation>
    <scope>NUCLEOTIDE SEQUENCE [LARGE SCALE GENOMIC DNA]</scope>
    <source>
        <strain evidence="5 6">9A</strain>
    </source>
</reference>
<gene>
    <name evidence="5" type="ORF">HNP98_002055</name>
</gene>
<dbReference type="InterPro" id="IPR029063">
    <property type="entry name" value="SAM-dependent_MTases_sf"/>
</dbReference>
<keyword evidence="6" id="KW-1185">Reference proteome</keyword>
<organism evidence="5 6">
    <name type="scientific">Hymenobacter caeli</name>
    <dbReference type="NCBI Taxonomy" id="2735894"/>
    <lineage>
        <taxon>Bacteria</taxon>
        <taxon>Pseudomonadati</taxon>
        <taxon>Bacteroidota</taxon>
        <taxon>Cytophagia</taxon>
        <taxon>Cytophagales</taxon>
        <taxon>Hymenobacteraceae</taxon>
        <taxon>Hymenobacter</taxon>
    </lineage>
</organism>
<proteinExistence type="predicted"/>
<dbReference type="InterPro" id="IPR041698">
    <property type="entry name" value="Methyltransf_25"/>
</dbReference>
<evidence type="ECO:0000259" key="4">
    <source>
        <dbReference type="Pfam" id="PF13649"/>
    </source>
</evidence>
<keyword evidence="2" id="KW-0808">Transferase</keyword>
<sequence length="242" mass="26197">MPPPSPADAAHYLGDELVLAEHATHWKAYYGALLRPYLRGRVLEVGAGIGGTTRALCDGRPADWLCLEPDAALAAQLRARRAAGGLPPAVRLRVGTLAALPAAEGLFDAVLYVNVVEHIEDDAAELARAYARLAPGGHLLVLVPAHQWLFSRFDAAIGHFRRYSRARLRRALPTGGRVRRLVYLDSLGLLAAAASKLLRQTYPTLAQVRLWDRGLVPVSRRLDRLLGYGVGKSVLAVVENPG</sequence>
<keyword evidence="3" id="KW-0949">S-adenosyl-L-methionine</keyword>
<comment type="caution">
    <text evidence="5">The sequence shown here is derived from an EMBL/GenBank/DDBJ whole genome shotgun (WGS) entry which is preliminary data.</text>
</comment>
<evidence type="ECO:0000256" key="1">
    <source>
        <dbReference type="ARBA" id="ARBA00022603"/>
    </source>
</evidence>
<dbReference type="Proteomes" id="UP000779507">
    <property type="component" value="Unassembled WGS sequence"/>
</dbReference>
<evidence type="ECO:0000256" key="2">
    <source>
        <dbReference type="ARBA" id="ARBA00022679"/>
    </source>
</evidence>
<keyword evidence="1 5" id="KW-0489">Methyltransferase</keyword>
<dbReference type="GO" id="GO:0008168">
    <property type="term" value="F:methyltransferase activity"/>
    <property type="evidence" value="ECO:0007669"/>
    <property type="project" value="UniProtKB-KW"/>
</dbReference>
<evidence type="ECO:0000313" key="6">
    <source>
        <dbReference type="Proteomes" id="UP000779507"/>
    </source>
</evidence>